<name>A0A2L0HCA9_RHIFR</name>
<evidence type="ECO:0000313" key="2">
    <source>
        <dbReference type="Proteomes" id="UP000239340"/>
    </source>
</evidence>
<dbReference type="AlphaFoldDB" id="A0A2L0HCA9"/>
<protein>
    <submittedName>
        <fullName evidence="1">Uncharacterized protein</fullName>
    </submittedName>
</protein>
<dbReference type="Proteomes" id="UP000239340">
    <property type="component" value="Plasmid pSfreNXT3b"/>
</dbReference>
<reference evidence="1 2" key="1">
    <citation type="submission" date="2017-10" db="EMBL/GenBank/DDBJ databases">
        <title>Analysis of the genome sequences of Rhizobium populations associated to common bean (phaseolus vulgaris).</title>
        <authorList>
            <person name="Bustos P."/>
            <person name="Santamaria R.I."/>
            <person name="Miranda-Sanchez F."/>
            <person name="Perez-Carrascal O."/>
            <person name="Juarez S."/>
            <person name="Lozano L."/>
            <person name="Martinez-Flores I."/>
            <person name="Vinuesa P."/>
            <person name="Martinez-Romero E."/>
            <person name="Cevallos M.A."/>
            <person name="Romero D."/>
            <person name="Davila G."/>
            <person name="Gonzalez V."/>
        </authorList>
    </citation>
    <scope>NUCLEOTIDE SEQUENCE [LARGE SCALE GENOMIC DNA]</scope>
    <source>
        <strain evidence="1 2">NXT3</strain>
        <plasmid evidence="2">Plasmid psfrenxt3b</plasmid>
    </source>
</reference>
<keyword evidence="1" id="KW-0614">Plasmid</keyword>
<geneLocation type="plasmid" evidence="2">
    <name>psfrenxt3b</name>
</geneLocation>
<proteinExistence type="predicted"/>
<dbReference type="EMBL" id="CP024309">
    <property type="protein sequence ID" value="AUX79037.1"/>
    <property type="molecule type" value="Genomic_DNA"/>
</dbReference>
<evidence type="ECO:0000313" key="1">
    <source>
        <dbReference type="EMBL" id="AUX79037.1"/>
    </source>
</evidence>
<accession>A0A2L0HCA9</accession>
<sequence>MHYRHRRAQRSLPFRAPGLVIAALAVGASDGFTLPDLISWRTGGLSVRPAKNDIKERRSTNLLKPQCRRGSSLSCLAPRQNRQRVRLKLSGEMGEMAMVYPHARVITRHDWTSDLCSIDGEVAPTAVKAAVLGDELSPGPDH</sequence>
<gene>
    <name evidence="1" type="ORF">NXT3_PB00382</name>
</gene>
<organism evidence="1 2">
    <name type="scientific">Rhizobium fredii</name>
    <name type="common">Sinorhizobium fredii</name>
    <dbReference type="NCBI Taxonomy" id="380"/>
    <lineage>
        <taxon>Bacteria</taxon>
        <taxon>Pseudomonadati</taxon>
        <taxon>Pseudomonadota</taxon>
        <taxon>Alphaproteobacteria</taxon>
        <taxon>Hyphomicrobiales</taxon>
        <taxon>Rhizobiaceae</taxon>
        <taxon>Sinorhizobium/Ensifer group</taxon>
        <taxon>Sinorhizobium</taxon>
    </lineage>
</organism>